<comment type="similarity">
    <text evidence="4">Belongs to the acireductone dioxygenase (ARD) family.</text>
</comment>
<evidence type="ECO:0000256" key="3">
    <source>
        <dbReference type="ARBA" id="ARBA00023242"/>
    </source>
</evidence>
<keyword evidence="4" id="KW-0533">Nickel</keyword>
<feature type="binding site" evidence="4">
    <location>
        <position position="93"/>
    </location>
    <ligand>
        <name>Ni(2+)</name>
        <dbReference type="ChEBI" id="CHEBI:49786"/>
        <note>for nickel-dependent acireductone dioxygenase activity</note>
    </ligand>
</feature>
<keyword evidence="6" id="KW-1185">Reference proteome</keyword>
<comment type="catalytic activity">
    <reaction evidence="4">
        <text>1,2-dihydroxy-5-(methylsulfanyl)pent-1-en-3-one + O2 = 4-methylsulfanyl-2-oxobutanoate + formate + 2 H(+)</text>
        <dbReference type="Rhea" id="RHEA:24504"/>
        <dbReference type="ChEBI" id="CHEBI:15378"/>
        <dbReference type="ChEBI" id="CHEBI:15379"/>
        <dbReference type="ChEBI" id="CHEBI:15740"/>
        <dbReference type="ChEBI" id="CHEBI:16723"/>
        <dbReference type="ChEBI" id="CHEBI:49252"/>
        <dbReference type="EC" id="1.13.11.54"/>
    </reaction>
</comment>
<dbReference type="EC" id="1.13.11.53" evidence="4"/>
<evidence type="ECO:0000313" key="6">
    <source>
        <dbReference type="Proteomes" id="UP000775213"/>
    </source>
</evidence>
<evidence type="ECO:0000256" key="2">
    <source>
        <dbReference type="ARBA" id="ARBA00022490"/>
    </source>
</evidence>
<dbReference type="Gene3D" id="2.60.120.10">
    <property type="entry name" value="Jelly Rolls"/>
    <property type="match status" value="1"/>
</dbReference>
<keyword evidence="4" id="KW-0028">Amino-acid biosynthesis</keyword>
<dbReference type="GO" id="GO:0005737">
    <property type="term" value="C:cytoplasm"/>
    <property type="evidence" value="ECO:0007669"/>
    <property type="project" value="UniProtKB-SubCell"/>
</dbReference>
<keyword evidence="4" id="KW-0408">Iron</keyword>
<feature type="binding site" evidence="4">
    <location>
        <position position="138"/>
    </location>
    <ligand>
        <name>Ni(2+)</name>
        <dbReference type="ChEBI" id="CHEBI:49786"/>
        <note>for nickel-dependent acireductone dioxygenase activity</note>
    </ligand>
</feature>
<comment type="function">
    <text evidence="4">Catalyzes 2 different reactions between oxygen and the acireductone 1,2-dihydroxy-3-keto-5-methylthiopentene (DHK-MTPene) depending upon the metal bound in the active site. Fe-containing acireductone dioxygenase (Fe-ARD) produces formate and 2-keto-4-methylthiobutyrate (KMTB), the alpha-ketoacid precursor of methionine in the methionine recycle pathway. Ni-containing acireductone dioxygenase (Ni-ARD) produces methylthiopropionate, carbon monoxide and formate, and does not lie on the methionine recycle pathway.</text>
</comment>
<dbReference type="GO" id="GO:0010309">
    <property type="term" value="F:acireductone dioxygenase [iron(II)-requiring] activity"/>
    <property type="evidence" value="ECO:0007669"/>
    <property type="project" value="UniProtKB-UniRule"/>
</dbReference>
<dbReference type="AlphaFoldDB" id="A0AAV7G2L9"/>
<name>A0AAV7G2L9_DENCH</name>
<accession>A0AAV7G2L9</accession>
<comment type="catalytic activity">
    <reaction evidence="4">
        <text>1,2-dihydroxy-5-(methylsulfanyl)pent-1-en-3-one + O2 = 3-(methylsulfanyl)propanoate + CO + formate + 2 H(+)</text>
        <dbReference type="Rhea" id="RHEA:14161"/>
        <dbReference type="ChEBI" id="CHEBI:15378"/>
        <dbReference type="ChEBI" id="CHEBI:15379"/>
        <dbReference type="ChEBI" id="CHEBI:15740"/>
        <dbReference type="ChEBI" id="CHEBI:17245"/>
        <dbReference type="ChEBI" id="CHEBI:49016"/>
        <dbReference type="ChEBI" id="CHEBI:49252"/>
        <dbReference type="EC" id="1.13.11.53"/>
    </reaction>
</comment>
<evidence type="ECO:0000313" key="5">
    <source>
        <dbReference type="EMBL" id="KAH0450204.1"/>
    </source>
</evidence>
<keyword evidence="2 4" id="KW-0963">Cytoplasm</keyword>
<keyword evidence="4" id="KW-0479">Metal-binding</keyword>
<dbReference type="InterPro" id="IPR004313">
    <property type="entry name" value="ARD"/>
</dbReference>
<dbReference type="FunFam" id="2.60.120.10:FF:000031">
    <property type="entry name" value="1,2-dihydroxy-3-keto-5-methylthiopentene dioxygenase"/>
    <property type="match status" value="1"/>
</dbReference>
<dbReference type="GO" id="GO:0016151">
    <property type="term" value="F:nickel cation binding"/>
    <property type="evidence" value="ECO:0007669"/>
    <property type="project" value="UniProtKB-UniRule"/>
</dbReference>
<dbReference type="SUPFAM" id="SSF51182">
    <property type="entry name" value="RmlC-like cupins"/>
    <property type="match status" value="1"/>
</dbReference>
<dbReference type="PANTHER" id="PTHR23418:SF4">
    <property type="entry name" value="ACIREDUCTONE DIOXYGENASE 4"/>
    <property type="match status" value="1"/>
</dbReference>
<feature type="binding site" evidence="4">
    <location>
        <position position="93"/>
    </location>
    <ligand>
        <name>Fe(2+)</name>
        <dbReference type="ChEBI" id="CHEBI:29033"/>
        <note>for iron-dependent acireductone dioxygenase activity</note>
    </ligand>
</feature>
<dbReference type="InterPro" id="IPR011051">
    <property type="entry name" value="RmlC_Cupin_sf"/>
</dbReference>
<keyword evidence="4" id="KW-0223">Dioxygenase</keyword>
<dbReference type="Proteomes" id="UP000775213">
    <property type="component" value="Unassembled WGS sequence"/>
</dbReference>
<dbReference type="InterPro" id="IPR027496">
    <property type="entry name" value="ARD_euk"/>
</dbReference>
<dbReference type="GO" id="GO:0019509">
    <property type="term" value="P:L-methionine salvage from methylthioadenosine"/>
    <property type="evidence" value="ECO:0007669"/>
    <property type="project" value="UniProtKB-UniRule"/>
</dbReference>
<feature type="binding site" evidence="4">
    <location>
        <position position="95"/>
    </location>
    <ligand>
        <name>Fe(2+)</name>
        <dbReference type="ChEBI" id="CHEBI:29033"/>
        <note>for iron-dependent acireductone dioxygenase activity</note>
    </ligand>
</feature>
<comment type="subcellular location">
    <subcellularLocation>
        <location evidence="1">Cell membrane</location>
        <topology evidence="1">Peripheral membrane protein</topology>
        <orientation evidence="1">Cytoplasmic side</orientation>
    </subcellularLocation>
    <subcellularLocation>
        <location evidence="4">Cytoplasm</location>
    </subcellularLocation>
    <subcellularLocation>
        <location evidence="4">Nucleus</location>
    </subcellularLocation>
</comment>
<keyword evidence="3 4" id="KW-0539">Nucleus</keyword>
<dbReference type="CDD" id="cd02232">
    <property type="entry name" value="cupin_ARD"/>
    <property type="match status" value="1"/>
</dbReference>
<sequence length="191" mass="22333">MVSIKEKEAPQIINRCIQKIDKISSYAQPDIQRINEGKIGVLYWHLDPKKPESKEELKKIREAGGYSYMDFLELGPGKVENYEEKLKNFYREHMHADEEIRYCLEGGGYFDVRDKGDSWIRIRIKEGDMIVLPAGIYHRFTLDTSNYVKLMRLFIGEPVWAAYNRPQDDHPARKGYVNNLMKHSEVSLGAY</sequence>
<comment type="pathway">
    <text evidence="4">Amino-acid biosynthesis; L-methionine biosynthesis via salvage pathway; L-methionine from S-methyl-5-thio-alpha-D-ribose 1-phosphate: step 5/6.</text>
</comment>
<feature type="binding site" evidence="4">
    <location>
        <position position="138"/>
    </location>
    <ligand>
        <name>Fe(2+)</name>
        <dbReference type="ChEBI" id="CHEBI:29033"/>
        <note>for iron-dependent acireductone dioxygenase activity</note>
    </ligand>
</feature>
<dbReference type="InterPro" id="IPR014710">
    <property type="entry name" value="RmlC-like_jellyroll"/>
</dbReference>
<keyword evidence="4" id="KW-0560">Oxidoreductase</keyword>
<protein>
    <recommendedName>
        <fullName evidence="4">Acireductone dioxygenase</fullName>
    </recommendedName>
    <alternativeName>
        <fullName evidence="4">Acireductone dioxygenase (Fe(2+)-requiring)</fullName>
        <shortName evidence="4">ARD'</shortName>
        <shortName evidence="4">Fe-ARD</shortName>
        <ecNumber evidence="4">1.13.11.54</ecNumber>
    </alternativeName>
    <alternativeName>
        <fullName evidence="4">Acireductone dioxygenase (Ni(2+)-requiring)</fullName>
        <shortName evidence="4">ARD</shortName>
        <shortName evidence="4">Ni-ARD</shortName>
        <ecNumber evidence="4">1.13.11.53</ecNumber>
    </alternativeName>
</protein>
<comment type="caution">
    <text evidence="5">The sequence shown here is derived from an EMBL/GenBank/DDBJ whole genome shotgun (WGS) entry which is preliminary data.</text>
</comment>
<feature type="binding site" evidence="4">
    <location>
        <position position="95"/>
    </location>
    <ligand>
        <name>Ni(2+)</name>
        <dbReference type="ChEBI" id="CHEBI:49786"/>
        <note>for nickel-dependent acireductone dioxygenase activity</note>
    </ligand>
</feature>
<organism evidence="5 6">
    <name type="scientific">Dendrobium chrysotoxum</name>
    <name type="common">Orchid</name>
    <dbReference type="NCBI Taxonomy" id="161865"/>
    <lineage>
        <taxon>Eukaryota</taxon>
        <taxon>Viridiplantae</taxon>
        <taxon>Streptophyta</taxon>
        <taxon>Embryophyta</taxon>
        <taxon>Tracheophyta</taxon>
        <taxon>Spermatophyta</taxon>
        <taxon>Magnoliopsida</taxon>
        <taxon>Liliopsida</taxon>
        <taxon>Asparagales</taxon>
        <taxon>Orchidaceae</taxon>
        <taxon>Epidendroideae</taxon>
        <taxon>Malaxideae</taxon>
        <taxon>Dendrobiinae</taxon>
        <taxon>Dendrobium</taxon>
    </lineage>
</organism>
<dbReference type="EC" id="1.13.11.54" evidence="4"/>
<dbReference type="GO" id="GO:0005506">
    <property type="term" value="F:iron ion binding"/>
    <property type="evidence" value="ECO:0007669"/>
    <property type="project" value="UniProtKB-UniRule"/>
</dbReference>
<reference evidence="5 6" key="1">
    <citation type="journal article" date="2021" name="Hortic Res">
        <title>Chromosome-scale assembly of the Dendrobium chrysotoxum genome enhances the understanding of orchid evolution.</title>
        <authorList>
            <person name="Zhang Y."/>
            <person name="Zhang G.Q."/>
            <person name="Zhang D."/>
            <person name="Liu X.D."/>
            <person name="Xu X.Y."/>
            <person name="Sun W.H."/>
            <person name="Yu X."/>
            <person name="Zhu X."/>
            <person name="Wang Z.W."/>
            <person name="Zhao X."/>
            <person name="Zhong W.Y."/>
            <person name="Chen H."/>
            <person name="Yin W.L."/>
            <person name="Huang T."/>
            <person name="Niu S.C."/>
            <person name="Liu Z.J."/>
        </authorList>
    </citation>
    <scope>NUCLEOTIDE SEQUENCE [LARGE SCALE GENOMIC DNA]</scope>
    <source>
        <strain evidence="5">Lindl</strain>
    </source>
</reference>
<feature type="binding site" evidence="4">
    <location>
        <position position="99"/>
    </location>
    <ligand>
        <name>Fe(2+)</name>
        <dbReference type="ChEBI" id="CHEBI:29033"/>
        <note>for iron-dependent acireductone dioxygenase activity</note>
    </ligand>
</feature>
<dbReference type="GO" id="GO:0005634">
    <property type="term" value="C:nucleus"/>
    <property type="evidence" value="ECO:0007669"/>
    <property type="project" value="UniProtKB-SubCell"/>
</dbReference>
<evidence type="ECO:0000256" key="4">
    <source>
        <dbReference type="HAMAP-Rule" id="MF_03154"/>
    </source>
</evidence>
<keyword evidence="4" id="KW-0486">Methionine biosynthesis</keyword>
<evidence type="ECO:0000256" key="1">
    <source>
        <dbReference type="ARBA" id="ARBA00004413"/>
    </source>
</evidence>
<dbReference type="GO" id="GO:0010308">
    <property type="term" value="F:acireductone dioxygenase (Ni2+-requiring) activity"/>
    <property type="evidence" value="ECO:0007669"/>
    <property type="project" value="UniProtKB-UniRule"/>
</dbReference>
<proteinExistence type="inferred from homology"/>
<dbReference type="HAMAP" id="MF_03154">
    <property type="entry name" value="Salvage_MtnD_euk"/>
    <property type="match status" value="1"/>
</dbReference>
<dbReference type="EMBL" id="JAGFBR010000018">
    <property type="protein sequence ID" value="KAH0450204.1"/>
    <property type="molecule type" value="Genomic_DNA"/>
</dbReference>
<dbReference type="Pfam" id="PF03079">
    <property type="entry name" value="ARD"/>
    <property type="match status" value="1"/>
</dbReference>
<comment type="cofactor">
    <cofactor evidence="4">
        <name>Fe(2+)</name>
        <dbReference type="ChEBI" id="CHEBI:29033"/>
    </cofactor>
    <cofactor evidence="4">
        <name>Ni(2+)</name>
        <dbReference type="ChEBI" id="CHEBI:49786"/>
    </cofactor>
    <text evidence="4">Binds either 1 Fe or Ni cation per monomer. Iron-binding promotes an acireductone dioxygenase reaction producing 2-keto-4-methylthiobutyrate, while nickel-binding promotes an acireductone dioxygenase reaction producing 3-(methylsulfanyl)propanoate.</text>
</comment>
<feature type="binding site" evidence="4">
    <location>
        <position position="99"/>
    </location>
    <ligand>
        <name>Ni(2+)</name>
        <dbReference type="ChEBI" id="CHEBI:49786"/>
        <note>for nickel-dependent acireductone dioxygenase activity</note>
    </ligand>
</feature>
<dbReference type="GO" id="GO:0005886">
    <property type="term" value="C:plasma membrane"/>
    <property type="evidence" value="ECO:0007669"/>
    <property type="project" value="UniProtKB-SubCell"/>
</dbReference>
<dbReference type="PANTHER" id="PTHR23418">
    <property type="entry name" value="ACIREDUCTONE DIOXYGENASE"/>
    <property type="match status" value="1"/>
</dbReference>
<gene>
    <name evidence="5" type="ORF">IEQ34_020896</name>
</gene>